<evidence type="ECO:0000256" key="5">
    <source>
        <dbReference type="ARBA" id="ARBA00023136"/>
    </source>
</evidence>
<organism evidence="7 8">
    <name type="scientific">Rhamnella rubrinervis</name>
    <dbReference type="NCBI Taxonomy" id="2594499"/>
    <lineage>
        <taxon>Eukaryota</taxon>
        <taxon>Viridiplantae</taxon>
        <taxon>Streptophyta</taxon>
        <taxon>Embryophyta</taxon>
        <taxon>Tracheophyta</taxon>
        <taxon>Spermatophyta</taxon>
        <taxon>Magnoliopsida</taxon>
        <taxon>eudicotyledons</taxon>
        <taxon>Gunneridae</taxon>
        <taxon>Pentapetalae</taxon>
        <taxon>rosids</taxon>
        <taxon>fabids</taxon>
        <taxon>Rosales</taxon>
        <taxon>Rhamnaceae</taxon>
        <taxon>rhamnoid group</taxon>
        <taxon>Rhamneae</taxon>
        <taxon>Rhamnella</taxon>
    </lineage>
</organism>
<dbReference type="Pfam" id="PF03073">
    <property type="entry name" value="TspO_MBR"/>
    <property type="match status" value="1"/>
</dbReference>
<comment type="similarity">
    <text evidence="2">Belongs to the TspO/BZRP family.</text>
</comment>
<sequence length="188" mass="21292">MASQTHQHLITIFTTKTKPEPIKNKASRDLWKLVVAVSVPMFITITIVLLFGSRRKYYRDVLATPIIFWFPPLWFIHAASLCSSFLMGLAGWLVWADGGFHSQSDALPLYIAQISLSIVWDPLVLVIGVAWLGFVFCVIHFGTLFACYLSFQRVNTIAKDLVTPCLAWVLYLTFVSSKLTYLSLNFII</sequence>
<dbReference type="Proteomes" id="UP000796880">
    <property type="component" value="Unassembled WGS sequence"/>
</dbReference>
<gene>
    <name evidence="7" type="ORF">FNV43_RR00864</name>
</gene>
<evidence type="ECO:0000256" key="1">
    <source>
        <dbReference type="ARBA" id="ARBA00004141"/>
    </source>
</evidence>
<comment type="caution">
    <text evidence="7">The sequence shown here is derived from an EMBL/GenBank/DDBJ whole genome shotgun (WGS) entry which is preliminary data.</text>
</comment>
<dbReference type="InterPro" id="IPR004307">
    <property type="entry name" value="TspO_MBR"/>
</dbReference>
<evidence type="ECO:0000313" key="7">
    <source>
        <dbReference type="EMBL" id="KAF3456214.1"/>
    </source>
</evidence>
<keyword evidence="3 6" id="KW-0812">Transmembrane</keyword>
<protein>
    <submittedName>
        <fullName evidence="7">Uncharacterized protein</fullName>
    </submittedName>
</protein>
<feature type="transmembrane region" description="Helical" evidence="6">
    <location>
        <begin position="161"/>
        <end position="184"/>
    </location>
</feature>
<keyword evidence="4 6" id="KW-1133">Transmembrane helix</keyword>
<dbReference type="FunFam" id="1.20.1260.100:FF:000001">
    <property type="entry name" value="translocator protein 2"/>
    <property type="match status" value="1"/>
</dbReference>
<accession>A0A8K0MSB9</accession>
<evidence type="ECO:0000256" key="4">
    <source>
        <dbReference type="ARBA" id="ARBA00022989"/>
    </source>
</evidence>
<dbReference type="EMBL" id="VOIH02000001">
    <property type="protein sequence ID" value="KAF3456214.1"/>
    <property type="molecule type" value="Genomic_DNA"/>
</dbReference>
<reference evidence="7" key="1">
    <citation type="submission" date="2020-03" db="EMBL/GenBank/DDBJ databases">
        <title>A high-quality chromosome-level genome assembly of a woody plant with both climbing and erect habits, Rhamnella rubrinervis.</title>
        <authorList>
            <person name="Lu Z."/>
            <person name="Yang Y."/>
            <person name="Zhu X."/>
            <person name="Sun Y."/>
        </authorList>
    </citation>
    <scope>NUCLEOTIDE SEQUENCE</scope>
    <source>
        <strain evidence="7">BYM</strain>
        <tissue evidence="7">Leaf</tissue>
    </source>
</reference>
<feature type="transmembrane region" description="Helical" evidence="6">
    <location>
        <begin position="73"/>
        <end position="95"/>
    </location>
</feature>
<dbReference type="PANTHER" id="PTHR10057">
    <property type="entry name" value="PERIPHERAL-TYPE BENZODIAZEPINE RECEPTOR"/>
    <property type="match status" value="1"/>
</dbReference>
<dbReference type="PIRSF" id="PIRSF005859">
    <property type="entry name" value="PBR"/>
    <property type="match status" value="1"/>
</dbReference>
<dbReference type="InterPro" id="IPR038330">
    <property type="entry name" value="TspO/MBR-related_sf"/>
</dbReference>
<dbReference type="OrthoDB" id="8841220at2759"/>
<dbReference type="CDD" id="cd15904">
    <property type="entry name" value="TSPO_MBR"/>
    <property type="match status" value="1"/>
</dbReference>
<evidence type="ECO:0000256" key="3">
    <source>
        <dbReference type="ARBA" id="ARBA00022692"/>
    </source>
</evidence>
<dbReference type="PANTHER" id="PTHR10057:SF6">
    <property type="entry name" value="TRANSLOCATOR PROTEIN HOMOLOG"/>
    <property type="match status" value="1"/>
</dbReference>
<feature type="transmembrane region" description="Helical" evidence="6">
    <location>
        <begin position="30"/>
        <end position="52"/>
    </location>
</feature>
<evidence type="ECO:0000256" key="2">
    <source>
        <dbReference type="ARBA" id="ARBA00007524"/>
    </source>
</evidence>
<keyword evidence="8" id="KW-1185">Reference proteome</keyword>
<feature type="transmembrane region" description="Helical" evidence="6">
    <location>
        <begin position="123"/>
        <end position="149"/>
    </location>
</feature>
<dbReference type="Gene3D" id="1.20.1260.100">
    <property type="entry name" value="TspO/MBR protein"/>
    <property type="match status" value="1"/>
</dbReference>
<evidence type="ECO:0000313" key="8">
    <source>
        <dbReference type="Proteomes" id="UP000796880"/>
    </source>
</evidence>
<keyword evidence="5 6" id="KW-0472">Membrane</keyword>
<evidence type="ECO:0000256" key="6">
    <source>
        <dbReference type="SAM" id="Phobius"/>
    </source>
</evidence>
<dbReference type="AlphaFoldDB" id="A0A8K0MSB9"/>
<dbReference type="GO" id="GO:0016020">
    <property type="term" value="C:membrane"/>
    <property type="evidence" value="ECO:0007669"/>
    <property type="project" value="UniProtKB-SubCell"/>
</dbReference>
<name>A0A8K0MSB9_9ROSA</name>
<comment type="subcellular location">
    <subcellularLocation>
        <location evidence="1">Membrane</location>
        <topology evidence="1">Multi-pass membrane protein</topology>
    </subcellularLocation>
</comment>
<proteinExistence type="inferred from homology"/>